<name>A0A7D5KNP9_9EURY</name>
<accession>A0A7D5KNP9</accession>
<dbReference type="EMBL" id="CP058529">
    <property type="protein sequence ID" value="QLG29515.1"/>
    <property type="molecule type" value="Genomic_DNA"/>
</dbReference>
<keyword evidence="2" id="KW-0378">Hydrolase</keyword>
<dbReference type="KEGG" id="halg:HUG10_13915"/>
<protein>
    <submittedName>
        <fullName evidence="2">Glycoside hydrolase</fullName>
    </submittedName>
</protein>
<sequence>MDVRGAIYLPTRAFNTYQMWSDYDPEVIERDLGYAASVNLNAVRTWLCYEHWLEDPEAHGRALEHFLTAAAAEGIEVLLGVFEGVGEPPTEENLTNTNPVDAVGVYSPSGQVVRDPGRWDRPREFVRWVMERYRDDERLLAIEIMNEPGWTIQQRFARGMFETLREERGDVPLTVGSTSFANNADYLDWELDAMQFHYNFPSTRAIVRDVLHQATSMEEAASMPVWFAEWQRLRTGRGFNSKVQGDEWQPNYSSIAPFIHDAGVGNFFWTLMVQPAYTVAQRKQGVLVGMFHEDGAVWDLEDARSIKAMSGDPSVDHLEERKEWPEWASEARRD</sequence>
<keyword evidence="3" id="KW-1185">Reference proteome</keyword>
<evidence type="ECO:0000313" key="2">
    <source>
        <dbReference type="EMBL" id="QLG29515.1"/>
    </source>
</evidence>
<dbReference type="GO" id="GO:0016787">
    <property type="term" value="F:hydrolase activity"/>
    <property type="evidence" value="ECO:0007669"/>
    <property type="project" value="UniProtKB-KW"/>
</dbReference>
<gene>
    <name evidence="2" type="ORF">HUG10_13915</name>
</gene>
<dbReference type="SUPFAM" id="SSF51445">
    <property type="entry name" value="(Trans)glycosidases"/>
    <property type="match status" value="1"/>
</dbReference>
<dbReference type="Gene3D" id="3.20.20.80">
    <property type="entry name" value="Glycosidases"/>
    <property type="match status" value="1"/>
</dbReference>
<dbReference type="AlphaFoldDB" id="A0A7D5KNP9"/>
<organism evidence="2 3">
    <name type="scientific">Halorarum halophilum</name>
    <dbReference type="NCBI Taxonomy" id="2743090"/>
    <lineage>
        <taxon>Archaea</taxon>
        <taxon>Methanobacteriati</taxon>
        <taxon>Methanobacteriota</taxon>
        <taxon>Stenosarchaea group</taxon>
        <taxon>Halobacteria</taxon>
        <taxon>Halobacteriales</taxon>
        <taxon>Haloferacaceae</taxon>
        <taxon>Halorarum</taxon>
    </lineage>
</organism>
<dbReference type="Proteomes" id="UP000509750">
    <property type="component" value="Chromosome"/>
</dbReference>
<reference evidence="2 3" key="1">
    <citation type="submission" date="2020-07" db="EMBL/GenBank/DDBJ databases">
        <title>Gai3-2, isolated from salt lake.</title>
        <authorList>
            <person name="Cui H."/>
            <person name="Shi X."/>
        </authorList>
    </citation>
    <scope>NUCLEOTIDE SEQUENCE [LARGE SCALE GENOMIC DNA]</scope>
    <source>
        <strain evidence="2 3">Gai3-2</strain>
    </source>
</reference>
<proteinExistence type="predicted"/>
<dbReference type="InterPro" id="IPR017853">
    <property type="entry name" value="GH"/>
</dbReference>
<feature type="compositionally biased region" description="Basic and acidic residues" evidence="1">
    <location>
        <begin position="314"/>
        <end position="334"/>
    </location>
</feature>
<evidence type="ECO:0000256" key="1">
    <source>
        <dbReference type="SAM" id="MobiDB-lite"/>
    </source>
</evidence>
<feature type="region of interest" description="Disordered" evidence="1">
    <location>
        <begin position="310"/>
        <end position="334"/>
    </location>
</feature>
<evidence type="ECO:0000313" key="3">
    <source>
        <dbReference type="Proteomes" id="UP000509750"/>
    </source>
</evidence>